<feature type="chain" id="PRO_5026261770" description="Kazal-like domain-containing protein" evidence="4">
    <location>
        <begin position="19"/>
        <end position="131"/>
    </location>
</feature>
<dbReference type="SUPFAM" id="SSF100895">
    <property type="entry name" value="Kazal-type serine protease inhibitors"/>
    <property type="match status" value="2"/>
</dbReference>
<accession>A0A6G0WXB5</accession>
<dbReference type="SMART" id="SM00280">
    <property type="entry name" value="KAZAL"/>
    <property type="match status" value="2"/>
</dbReference>
<proteinExistence type="predicted"/>
<comment type="caution">
    <text evidence="6">The sequence shown here is derived from an EMBL/GenBank/DDBJ whole genome shotgun (WGS) entry which is preliminary data.</text>
</comment>
<dbReference type="InterPro" id="IPR002350">
    <property type="entry name" value="Kazal_dom"/>
</dbReference>
<dbReference type="PROSITE" id="PS51465">
    <property type="entry name" value="KAZAL_2"/>
    <property type="match status" value="2"/>
</dbReference>
<evidence type="ECO:0000256" key="1">
    <source>
        <dbReference type="ARBA" id="ARBA00022690"/>
    </source>
</evidence>
<protein>
    <recommendedName>
        <fullName evidence="5">Kazal-like domain-containing protein</fullName>
    </recommendedName>
</protein>
<dbReference type="Proteomes" id="UP000481153">
    <property type="component" value="Unassembled WGS sequence"/>
</dbReference>
<dbReference type="Pfam" id="PF00050">
    <property type="entry name" value="Kazal_1"/>
    <property type="match status" value="2"/>
</dbReference>
<reference evidence="6 7" key="1">
    <citation type="submission" date="2019-07" db="EMBL/GenBank/DDBJ databases">
        <title>Genomics analysis of Aphanomyces spp. identifies a new class of oomycete effector associated with host adaptation.</title>
        <authorList>
            <person name="Gaulin E."/>
        </authorList>
    </citation>
    <scope>NUCLEOTIDE SEQUENCE [LARGE SCALE GENOMIC DNA]</scope>
    <source>
        <strain evidence="6 7">ATCC 201684</strain>
    </source>
</reference>
<dbReference type="GO" id="GO:0005576">
    <property type="term" value="C:extracellular region"/>
    <property type="evidence" value="ECO:0007669"/>
    <property type="project" value="TreeGrafter"/>
</dbReference>
<keyword evidence="1" id="KW-0646">Protease inhibitor</keyword>
<evidence type="ECO:0000313" key="7">
    <source>
        <dbReference type="Proteomes" id="UP000481153"/>
    </source>
</evidence>
<keyword evidence="3" id="KW-1015">Disulfide bond</keyword>
<dbReference type="GO" id="GO:0030154">
    <property type="term" value="P:cell differentiation"/>
    <property type="evidence" value="ECO:0007669"/>
    <property type="project" value="TreeGrafter"/>
</dbReference>
<dbReference type="InterPro" id="IPR036058">
    <property type="entry name" value="Kazal_dom_sf"/>
</dbReference>
<feature type="domain" description="Kazal-like" evidence="5">
    <location>
        <begin position="72"/>
        <end position="124"/>
    </location>
</feature>
<dbReference type="InterPro" id="IPR050653">
    <property type="entry name" value="Prot_Inhib_GrowthFact_Antg"/>
</dbReference>
<evidence type="ECO:0000256" key="4">
    <source>
        <dbReference type="SAM" id="SignalP"/>
    </source>
</evidence>
<evidence type="ECO:0000313" key="6">
    <source>
        <dbReference type="EMBL" id="KAF0732134.1"/>
    </source>
</evidence>
<feature type="domain" description="Kazal-like" evidence="5">
    <location>
        <begin position="20"/>
        <end position="71"/>
    </location>
</feature>
<evidence type="ECO:0000256" key="2">
    <source>
        <dbReference type="ARBA" id="ARBA00022900"/>
    </source>
</evidence>
<dbReference type="Gene3D" id="3.30.60.30">
    <property type="match status" value="2"/>
</dbReference>
<dbReference type="PANTHER" id="PTHR10913">
    <property type="entry name" value="FOLLISTATIN-RELATED"/>
    <property type="match status" value="1"/>
</dbReference>
<dbReference type="PANTHER" id="PTHR10913:SF45">
    <property type="entry name" value="FOLLISTATIN, ISOFORM A-RELATED"/>
    <property type="match status" value="1"/>
</dbReference>
<dbReference type="CDD" id="cd00104">
    <property type="entry name" value="KAZAL_FS"/>
    <property type="match status" value="2"/>
</dbReference>
<dbReference type="EMBL" id="VJMJ01000137">
    <property type="protein sequence ID" value="KAF0732134.1"/>
    <property type="molecule type" value="Genomic_DNA"/>
</dbReference>
<organism evidence="6 7">
    <name type="scientific">Aphanomyces euteiches</name>
    <dbReference type="NCBI Taxonomy" id="100861"/>
    <lineage>
        <taxon>Eukaryota</taxon>
        <taxon>Sar</taxon>
        <taxon>Stramenopiles</taxon>
        <taxon>Oomycota</taxon>
        <taxon>Saprolegniomycetes</taxon>
        <taxon>Saprolegniales</taxon>
        <taxon>Verrucalvaceae</taxon>
        <taxon>Aphanomyces</taxon>
    </lineage>
</organism>
<keyword evidence="7" id="KW-1185">Reference proteome</keyword>
<sequence length="131" mass="13992">MKAVAVMTMGVATLLALADTTDKDFCAPNVACSRVYSPICGSDGTTYNNECLFKIAQCTESTLAKVDDAPCPRVEEVCVASCPDIFKPVCGSDGLTYENECTLKRDACVKKTGVTLDHIGDCDGEWPPKLN</sequence>
<name>A0A6G0WXB5_9STRA</name>
<keyword evidence="2" id="KW-0722">Serine protease inhibitor</keyword>
<gene>
    <name evidence="6" type="ORF">Ae201684_010785</name>
</gene>
<evidence type="ECO:0000259" key="5">
    <source>
        <dbReference type="PROSITE" id="PS51465"/>
    </source>
</evidence>
<evidence type="ECO:0000256" key="3">
    <source>
        <dbReference type="ARBA" id="ARBA00023157"/>
    </source>
</evidence>
<feature type="signal peptide" evidence="4">
    <location>
        <begin position="1"/>
        <end position="18"/>
    </location>
</feature>
<keyword evidence="4" id="KW-0732">Signal</keyword>
<dbReference type="AlphaFoldDB" id="A0A6G0WXB5"/>
<dbReference type="VEuPathDB" id="FungiDB:AeMF1_021220"/>